<evidence type="ECO:0000256" key="3">
    <source>
        <dbReference type="ARBA" id="ARBA00023015"/>
    </source>
</evidence>
<keyword evidence="4 6" id="KW-0238">DNA-binding</keyword>
<dbReference type="InterPro" id="IPR036271">
    <property type="entry name" value="Tet_transcr_reg_TetR-rel_C_sf"/>
</dbReference>
<keyword evidence="5" id="KW-0804">Transcription</keyword>
<dbReference type="Gene3D" id="1.10.10.60">
    <property type="entry name" value="Homeodomain-like"/>
    <property type="match status" value="1"/>
</dbReference>
<evidence type="ECO:0000256" key="2">
    <source>
        <dbReference type="ARBA" id="ARBA00022491"/>
    </source>
</evidence>
<evidence type="ECO:0000256" key="1">
    <source>
        <dbReference type="ARBA" id="ARBA00002856"/>
    </source>
</evidence>
<dbReference type="PRINTS" id="PR00400">
    <property type="entry name" value="TETREPRESSOR"/>
</dbReference>
<evidence type="ECO:0000256" key="4">
    <source>
        <dbReference type="ARBA" id="ARBA00023125"/>
    </source>
</evidence>
<keyword evidence="2" id="KW-0678">Repressor</keyword>
<sequence>MKINRDMVTRAGLKLLNEIGLEQLTLRRLGVELNVQAATIYWHFKSKEELLDEMATTVLAEGAANLLPRRNSADWKVWASTYGDGLRKTLMAYRDGARMVSGTRLTTTEPLKATETICARMVASGFTVRGAVVVLSTIYNYTLSFVMEEQAVFPTPGERSPLYSIEARNARLDPAIFPHHRQASSILFDRYDRRYKEGLELILRGAEYEISRDRT</sequence>
<feature type="domain" description="HTH tetR-type" evidence="7">
    <location>
        <begin position="2"/>
        <end position="62"/>
    </location>
</feature>
<reference evidence="9" key="2">
    <citation type="submission" date="2019-02" db="EMBL/GenBank/DDBJ databases">
        <title>Granulicella sibirica sp. nov., a psychrotolerant acidobacterium isolated from an organic soil layer in forested tundra, West Siberia.</title>
        <authorList>
            <person name="Oshkin I.Y."/>
            <person name="Kulichevskaya I.S."/>
            <person name="Rijpstra W.I.C."/>
            <person name="Sinninghe Damste J.S."/>
            <person name="Rakitin A.L."/>
            <person name="Ravin N.V."/>
            <person name="Dedysh S.N."/>
        </authorList>
    </citation>
    <scope>NUCLEOTIDE SEQUENCE [LARGE SCALE GENOMIC DNA]</scope>
    <source>
        <strain evidence="9">AF10</strain>
    </source>
</reference>
<comment type="function">
    <text evidence="1">TetR is the repressor of the tetracycline resistance element; its N-terminal region forms a helix-turn-helix structure and binds DNA. Binding of tetracycline to TetR reduces the repressor affinity for the tetracycline resistance gene (tetA) promoter operator sites.</text>
</comment>
<dbReference type="InterPro" id="IPR004111">
    <property type="entry name" value="Repressor_TetR_C"/>
</dbReference>
<evidence type="ECO:0000313" key="8">
    <source>
        <dbReference type="EMBL" id="RXH57116.1"/>
    </source>
</evidence>
<protein>
    <submittedName>
        <fullName evidence="8">TetR-family transcriptional regulator</fullName>
    </submittedName>
</protein>
<dbReference type="AlphaFoldDB" id="A0A4Q0T662"/>
<dbReference type="Pfam" id="PF00440">
    <property type="entry name" value="TetR_N"/>
    <property type="match status" value="1"/>
</dbReference>
<accession>A0A4Q0T662</accession>
<dbReference type="InterPro" id="IPR001647">
    <property type="entry name" value="HTH_TetR"/>
</dbReference>
<dbReference type="SUPFAM" id="SSF48498">
    <property type="entry name" value="Tetracyclin repressor-like, C-terminal domain"/>
    <property type="match status" value="1"/>
</dbReference>
<comment type="caution">
    <text evidence="8">The sequence shown here is derived from an EMBL/GenBank/DDBJ whole genome shotgun (WGS) entry which is preliminary data.</text>
</comment>
<name>A0A4Q0T662_9BACT</name>
<keyword evidence="9" id="KW-1185">Reference proteome</keyword>
<dbReference type="Pfam" id="PF02909">
    <property type="entry name" value="TetR_C_1"/>
    <property type="match status" value="1"/>
</dbReference>
<dbReference type="EMBL" id="RDSM01000001">
    <property type="protein sequence ID" value="RXH57116.1"/>
    <property type="molecule type" value="Genomic_DNA"/>
</dbReference>
<dbReference type="SUPFAM" id="SSF46689">
    <property type="entry name" value="Homeodomain-like"/>
    <property type="match status" value="1"/>
</dbReference>
<feature type="DNA-binding region" description="H-T-H motif" evidence="6">
    <location>
        <begin position="25"/>
        <end position="44"/>
    </location>
</feature>
<proteinExistence type="predicted"/>
<dbReference type="Gene3D" id="1.10.357.10">
    <property type="entry name" value="Tetracycline Repressor, domain 2"/>
    <property type="match status" value="1"/>
</dbReference>
<reference evidence="8 9" key="1">
    <citation type="submission" date="2018-11" db="EMBL/GenBank/DDBJ databases">
        <authorList>
            <person name="Mardanov A.V."/>
            <person name="Ravin N.V."/>
            <person name="Dedysh S.N."/>
        </authorList>
    </citation>
    <scope>NUCLEOTIDE SEQUENCE [LARGE SCALE GENOMIC DNA]</scope>
    <source>
        <strain evidence="8 9">AF10</strain>
    </source>
</reference>
<evidence type="ECO:0000256" key="6">
    <source>
        <dbReference type="PROSITE-ProRule" id="PRU00335"/>
    </source>
</evidence>
<organism evidence="8 9">
    <name type="scientific">Granulicella sibirica</name>
    <dbReference type="NCBI Taxonomy" id="2479048"/>
    <lineage>
        <taxon>Bacteria</taxon>
        <taxon>Pseudomonadati</taxon>
        <taxon>Acidobacteriota</taxon>
        <taxon>Terriglobia</taxon>
        <taxon>Terriglobales</taxon>
        <taxon>Acidobacteriaceae</taxon>
        <taxon>Granulicella</taxon>
    </lineage>
</organism>
<gene>
    <name evidence="8" type="ORF">GRAN_0426</name>
</gene>
<evidence type="ECO:0000256" key="5">
    <source>
        <dbReference type="ARBA" id="ARBA00023163"/>
    </source>
</evidence>
<keyword evidence="3" id="KW-0805">Transcription regulation</keyword>
<dbReference type="PROSITE" id="PS50977">
    <property type="entry name" value="HTH_TETR_2"/>
    <property type="match status" value="1"/>
</dbReference>
<dbReference type="GO" id="GO:0046677">
    <property type="term" value="P:response to antibiotic"/>
    <property type="evidence" value="ECO:0007669"/>
    <property type="project" value="InterPro"/>
</dbReference>
<evidence type="ECO:0000313" key="9">
    <source>
        <dbReference type="Proteomes" id="UP000289437"/>
    </source>
</evidence>
<evidence type="ECO:0000259" key="7">
    <source>
        <dbReference type="PROSITE" id="PS50977"/>
    </source>
</evidence>
<dbReference type="GO" id="GO:0045892">
    <property type="term" value="P:negative regulation of DNA-templated transcription"/>
    <property type="evidence" value="ECO:0007669"/>
    <property type="project" value="InterPro"/>
</dbReference>
<dbReference type="InterPro" id="IPR009057">
    <property type="entry name" value="Homeodomain-like_sf"/>
</dbReference>
<dbReference type="GO" id="GO:0003677">
    <property type="term" value="F:DNA binding"/>
    <property type="evidence" value="ECO:0007669"/>
    <property type="project" value="UniProtKB-UniRule"/>
</dbReference>
<dbReference type="PROSITE" id="PS01081">
    <property type="entry name" value="HTH_TETR_1"/>
    <property type="match status" value="1"/>
</dbReference>
<dbReference type="RefSeq" id="WP_128911336.1">
    <property type="nucleotide sequence ID" value="NZ_RDSM01000001.1"/>
</dbReference>
<dbReference type="InterPro" id="IPR023772">
    <property type="entry name" value="DNA-bd_HTH_TetR-type_CS"/>
</dbReference>
<dbReference type="OrthoDB" id="166040at2"/>
<dbReference type="InterPro" id="IPR003012">
    <property type="entry name" value="Tet_transcr_reg_TetR"/>
</dbReference>
<dbReference type="Proteomes" id="UP000289437">
    <property type="component" value="Unassembled WGS sequence"/>
</dbReference>
<dbReference type="PRINTS" id="PR00455">
    <property type="entry name" value="HTHTETR"/>
</dbReference>